<dbReference type="AlphaFoldDB" id="A0A2T0S072"/>
<evidence type="ECO:0000313" key="3">
    <source>
        <dbReference type="Proteomes" id="UP000239480"/>
    </source>
</evidence>
<dbReference type="InterPro" id="IPR017738">
    <property type="entry name" value="T6SS-assoc_VCA0118"/>
</dbReference>
<dbReference type="Pfam" id="PF11319">
    <property type="entry name" value="VasI"/>
    <property type="match status" value="1"/>
</dbReference>
<proteinExistence type="predicted"/>
<organism evidence="2 3">
    <name type="scientific">Aliiruegeria haliotis</name>
    <dbReference type="NCBI Taxonomy" id="1280846"/>
    <lineage>
        <taxon>Bacteria</taxon>
        <taxon>Pseudomonadati</taxon>
        <taxon>Pseudomonadota</taxon>
        <taxon>Alphaproteobacteria</taxon>
        <taxon>Rhodobacterales</taxon>
        <taxon>Roseobacteraceae</taxon>
        <taxon>Aliiruegeria</taxon>
    </lineage>
</organism>
<name>A0A2T0S072_9RHOB</name>
<sequence length="176" mass="18729">MVDCFCRTGRTIPMVGYVLAAISFAVGADAAVSQGWTQPDGIEDGVVAVEAVALSPVAGIFGESASGTLEVRCEDNLTRVSLSFEGTFLSDVGDYSLVTLRLDDTAPYATRLEKGDDHSTLRWPVGRESITFLTKAMPANELGVTLTAFTDDRLETTFSLAGLSEAIAPVRAACRW</sequence>
<keyword evidence="3" id="KW-1185">Reference proteome</keyword>
<keyword evidence="1" id="KW-0732">Signal</keyword>
<accession>A0A2T0S072</accession>
<protein>
    <submittedName>
        <fullName evidence="2">Type VI secretion system (T6SS) VasI/EvfG family protein</fullName>
    </submittedName>
</protein>
<comment type="caution">
    <text evidence="2">The sequence shown here is derived from an EMBL/GenBank/DDBJ whole genome shotgun (WGS) entry which is preliminary data.</text>
</comment>
<dbReference type="Proteomes" id="UP000239480">
    <property type="component" value="Unassembled WGS sequence"/>
</dbReference>
<feature type="chain" id="PRO_5015510459" evidence="1">
    <location>
        <begin position="31"/>
        <end position="176"/>
    </location>
</feature>
<dbReference type="RefSeq" id="WP_158263420.1">
    <property type="nucleotide sequence ID" value="NZ_PVTD01000001.1"/>
</dbReference>
<dbReference type="EMBL" id="PVTD01000001">
    <property type="protein sequence ID" value="PRY26829.1"/>
    <property type="molecule type" value="Genomic_DNA"/>
</dbReference>
<feature type="signal peptide" evidence="1">
    <location>
        <begin position="1"/>
        <end position="30"/>
    </location>
</feature>
<reference evidence="2 3" key="1">
    <citation type="submission" date="2018-03" db="EMBL/GenBank/DDBJ databases">
        <title>Genomic Encyclopedia of Archaeal and Bacterial Type Strains, Phase II (KMG-II): from individual species to whole genera.</title>
        <authorList>
            <person name="Goeker M."/>
        </authorList>
    </citation>
    <scope>NUCLEOTIDE SEQUENCE [LARGE SCALE GENOMIC DNA]</scope>
    <source>
        <strain evidence="2 3">DSM 29328</strain>
    </source>
</reference>
<gene>
    <name evidence="2" type="ORF">CLV78_101931</name>
</gene>
<evidence type="ECO:0000313" key="2">
    <source>
        <dbReference type="EMBL" id="PRY26829.1"/>
    </source>
</evidence>
<evidence type="ECO:0000256" key="1">
    <source>
        <dbReference type="SAM" id="SignalP"/>
    </source>
</evidence>
<dbReference type="OrthoDB" id="7831428at2"/>